<keyword evidence="3" id="KW-1185">Reference proteome</keyword>
<evidence type="ECO:0000313" key="3">
    <source>
        <dbReference type="Proteomes" id="UP000306050"/>
    </source>
</evidence>
<dbReference type="RefSeq" id="XP_029739951.1">
    <property type="nucleotide sequence ID" value="XM_029883660.1"/>
</dbReference>
<dbReference type="Proteomes" id="UP000306050">
    <property type="component" value="Chromosome SGRAM_19"/>
</dbReference>
<dbReference type="AlphaFoldDB" id="A0A4U7KUY4"/>
<feature type="signal peptide" evidence="1">
    <location>
        <begin position="1"/>
        <end position="24"/>
    </location>
</feature>
<accession>A0A4U7KUY4</accession>
<dbReference type="OrthoDB" id="2554499at2759"/>
<protein>
    <submittedName>
        <fullName evidence="2">Uncharacterized protein</fullName>
    </submittedName>
</protein>
<name>A0A4U7KUY4_9BASI</name>
<reference evidence="2 3" key="1">
    <citation type="submission" date="2019-05" db="EMBL/GenBank/DDBJ databases">
        <title>Sporisorium graminicola CBS 10092 draft sequencing and annotation.</title>
        <authorList>
            <person name="Solano-Gonzalez S."/>
            <person name="Caddick M.X."/>
            <person name="Darby A."/>
        </authorList>
    </citation>
    <scope>NUCLEOTIDE SEQUENCE [LARGE SCALE GENOMIC DNA]</scope>
    <source>
        <strain evidence="2 3">CBS 10092</strain>
    </source>
</reference>
<dbReference type="EMBL" id="SRRM01000011">
    <property type="protein sequence ID" value="TKY87966.1"/>
    <property type="molecule type" value="Genomic_DNA"/>
</dbReference>
<keyword evidence="1" id="KW-0732">Signal</keyword>
<comment type="caution">
    <text evidence="2">The sequence shown here is derived from an EMBL/GenBank/DDBJ whole genome shotgun (WGS) entry which is preliminary data.</text>
</comment>
<evidence type="ECO:0000313" key="2">
    <source>
        <dbReference type="EMBL" id="TKY87966.1"/>
    </source>
</evidence>
<dbReference type="GeneID" id="40725957"/>
<organism evidence="2 3">
    <name type="scientific">Sporisorium graminicola</name>
    <dbReference type="NCBI Taxonomy" id="280036"/>
    <lineage>
        <taxon>Eukaryota</taxon>
        <taxon>Fungi</taxon>
        <taxon>Dikarya</taxon>
        <taxon>Basidiomycota</taxon>
        <taxon>Ustilaginomycotina</taxon>
        <taxon>Ustilaginomycetes</taxon>
        <taxon>Ustilaginales</taxon>
        <taxon>Ustilaginaceae</taxon>
        <taxon>Sporisorium</taxon>
    </lineage>
</organism>
<proteinExistence type="predicted"/>
<gene>
    <name evidence="2" type="ORF">EX895_003062</name>
</gene>
<dbReference type="KEGG" id="sgra:EX895_003062"/>
<evidence type="ECO:0000256" key="1">
    <source>
        <dbReference type="SAM" id="SignalP"/>
    </source>
</evidence>
<feature type="chain" id="PRO_5020944720" evidence="1">
    <location>
        <begin position="25"/>
        <end position="185"/>
    </location>
</feature>
<sequence>MMLTRPSILRLTFVLLHSARIVEAAVRADELSPRPDITAELTERSMAAKHARYIEGFLSLPRHHITRVETHADDMFFRALLHVHEPGTRFMLDCPRRGFAGGCMLLSPYVYQQADAEGKITSEKVIMTLFAKKHRFVEPVALVHLPQGDQMDVWEWVKQVAEHSKQDLEAHQPHGLFIFPELPDF</sequence>